<dbReference type="EMBL" id="QXDJ01000002">
    <property type="protein sequence ID" value="RII35312.1"/>
    <property type="molecule type" value="Genomic_DNA"/>
</dbReference>
<keyword evidence="2" id="KW-0282">Flagellum</keyword>
<organism evidence="2 4">
    <name type="scientific">Clostridium chromiireducens</name>
    <dbReference type="NCBI Taxonomy" id="225345"/>
    <lineage>
        <taxon>Bacteria</taxon>
        <taxon>Bacillati</taxon>
        <taxon>Bacillota</taxon>
        <taxon>Clostridia</taxon>
        <taxon>Eubacteriales</taxon>
        <taxon>Clostridiaceae</taxon>
        <taxon>Clostridium</taxon>
    </lineage>
</organism>
<dbReference type="Proteomes" id="UP000191056">
    <property type="component" value="Unassembled WGS sequence"/>
</dbReference>
<evidence type="ECO:0000313" key="3">
    <source>
        <dbReference type="EMBL" id="RII35312.1"/>
    </source>
</evidence>
<dbReference type="RefSeq" id="WP_079440584.1">
    <property type="nucleotide sequence ID" value="NZ_JBLZIA010000003.1"/>
</dbReference>
<reference evidence="2 4" key="1">
    <citation type="submission" date="2017-03" db="EMBL/GenBank/DDBJ databases">
        <title>Genome sequence of Clostridium chromiireducens DSM 23318.</title>
        <authorList>
            <person name="Poehlein A."/>
            <person name="Daniel R."/>
        </authorList>
    </citation>
    <scope>NUCLEOTIDE SEQUENCE [LARGE SCALE GENOMIC DNA]</scope>
    <source>
        <strain evidence="2 4">DSM 23318</strain>
    </source>
</reference>
<dbReference type="Pfam" id="PF07238">
    <property type="entry name" value="PilZ"/>
    <property type="match status" value="1"/>
</dbReference>
<feature type="domain" description="PilZ" evidence="1">
    <location>
        <begin position="98"/>
        <end position="213"/>
    </location>
</feature>
<comment type="caution">
    <text evidence="2">The sequence shown here is derived from an EMBL/GenBank/DDBJ whole genome shotgun (WGS) entry which is preliminary data.</text>
</comment>
<dbReference type="Gene3D" id="2.40.10.220">
    <property type="entry name" value="predicted glycosyltransferase like domains"/>
    <property type="match status" value="1"/>
</dbReference>
<sequence>MGLIDVSIINENDMIKFITPNKTLFEGKVKKVSENCLGLTIDVRQENFVRLSKDQQVKLILVHARQAIKCASIVIGTSQSDFEQAVLITIPKFILAIDRREFERLPIVIDIEYSILPPETSYLKLNNVESRYLRAFRKTYTVDISAGGVYFIVPKNEIDTKFAVVSLSLRNEKIMALCEKVRLDYTNDSRHNRIAFKYNDIKTQHRQLILDFVSEKIKDNKGD</sequence>
<name>A0A1V4IKB1_9CLOT</name>
<evidence type="ECO:0000313" key="4">
    <source>
        <dbReference type="Proteomes" id="UP000191056"/>
    </source>
</evidence>
<reference evidence="3 5" key="2">
    <citation type="submission" date="2018-08" db="EMBL/GenBank/DDBJ databases">
        <title>Genome of Clostridium chromiireducens C1, DSM12136.</title>
        <authorList>
            <person name="Xing M."/>
            <person name="Wei Y."/>
            <person name="Ang E.L."/>
            <person name="Zhao H."/>
            <person name="Zhang Y."/>
        </authorList>
    </citation>
    <scope>NUCLEOTIDE SEQUENCE [LARGE SCALE GENOMIC DNA]</scope>
    <source>
        <strain evidence="3 5">C1</strain>
    </source>
</reference>
<protein>
    <submittedName>
        <fullName evidence="2">Flagellar brake protein YcgR</fullName>
    </submittedName>
    <submittedName>
        <fullName evidence="3">PilZ domain-containing protein</fullName>
    </submittedName>
</protein>
<dbReference type="InterPro" id="IPR009875">
    <property type="entry name" value="PilZ_domain"/>
</dbReference>
<dbReference type="OrthoDB" id="1911074at2"/>
<gene>
    <name evidence="2" type="primary">ycgR_2</name>
    <name evidence="2" type="ORF">CLCHR_29580</name>
    <name evidence="3" type="ORF">D2A34_08885</name>
</gene>
<keyword evidence="4" id="KW-1185">Reference proteome</keyword>
<dbReference type="Proteomes" id="UP000265930">
    <property type="component" value="Unassembled WGS sequence"/>
</dbReference>
<dbReference type="AlphaFoldDB" id="A0A1V4IKB1"/>
<dbReference type="STRING" id="225345.CLCHR_29580"/>
<dbReference type="EMBL" id="MZGT01000039">
    <property type="protein sequence ID" value="OPJ60472.1"/>
    <property type="molecule type" value="Genomic_DNA"/>
</dbReference>
<evidence type="ECO:0000313" key="5">
    <source>
        <dbReference type="Proteomes" id="UP000265930"/>
    </source>
</evidence>
<evidence type="ECO:0000259" key="1">
    <source>
        <dbReference type="Pfam" id="PF07238"/>
    </source>
</evidence>
<keyword evidence="2" id="KW-0969">Cilium</keyword>
<proteinExistence type="predicted"/>
<evidence type="ECO:0000313" key="2">
    <source>
        <dbReference type="EMBL" id="OPJ60472.1"/>
    </source>
</evidence>
<dbReference type="GO" id="GO:0035438">
    <property type="term" value="F:cyclic-di-GMP binding"/>
    <property type="evidence" value="ECO:0007669"/>
    <property type="project" value="InterPro"/>
</dbReference>
<accession>A0A1V4IKB1</accession>
<keyword evidence="2" id="KW-0966">Cell projection</keyword>